<dbReference type="InterPro" id="IPR043502">
    <property type="entry name" value="DNA/RNA_pol_sf"/>
</dbReference>
<dbReference type="EMBL" id="BKCJ011080493">
    <property type="protein sequence ID" value="GFC81596.1"/>
    <property type="molecule type" value="Genomic_DNA"/>
</dbReference>
<dbReference type="CDD" id="cd01650">
    <property type="entry name" value="RT_nLTR_like"/>
    <property type="match status" value="1"/>
</dbReference>
<dbReference type="PANTHER" id="PTHR19446">
    <property type="entry name" value="REVERSE TRANSCRIPTASES"/>
    <property type="match status" value="1"/>
</dbReference>
<accession>A0A699R7K6</accession>
<dbReference type="AlphaFoldDB" id="A0A699R7K6"/>
<name>A0A699R7K6_TANCI</name>
<sequence length="209" mass="24619">RRRDIGNVKYIKDEGCRTIVREEDIRTRWGKYFSSLFNVTPSEESRPEGSGEVGRSSSPAHLDCYYPRINHEERLSEVIPVYKNKGDAQSCSNYRGIKLLSHTMKLWERVIERRLRRESRVSENQFGFMPGRSATEAIHLLRSLMEKYRERQRDLHMAFQDLEKAYDNVPRELVWKTLLNKGTPKRYSRVIKDMYEGAKTRVRTTAGNT</sequence>
<dbReference type="Pfam" id="PF00078">
    <property type="entry name" value="RVT_1"/>
    <property type="match status" value="1"/>
</dbReference>
<organism evidence="2">
    <name type="scientific">Tanacetum cinerariifolium</name>
    <name type="common">Dalmatian daisy</name>
    <name type="synonym">Chrysanthemum cinerariifolium</name>
    <dbReference type="NCBI Taxonomy" id="118510"/>
    <lineage>
        <taxon>Eukaryota</taxon>
        <taxon>Viridiplantae</taxon>
        <taxon>Streptophyta</taxon>
        <taxon>Embryophyta</taxon>
        <taxon>Tracheophyta</taxon>
        <taxon>Spermatophyta</taxon>
        <taxon>Magnoliopsida</taxon>
        <taxon>eudicotyledons</taxon>
        <taxon>Gunneridae</taxon>
        <taxon>Pentapetalae</taxon>
        <taxon>asterids</taxon>
        <taxon>campanulids</taxon>
        <taxon>Asterales</taxon>
        <taxon>Asteraceae</taxon>
        <taxon>Asteroideae</taxon>
        <taxon>Anthemideae</taxon>
        <taxon>Anthemidinae</taxon>
        <taxon>Tanacetum</taxon>
    </lineage>
</organism>
<dbReference type="InterPro" id="IPR000477">
    <property type="entry name" value="RT_dom"/>
</dbReference>
<evidence type="ECO:0000313" key="2">
    <source>
        <dbReference type="EMBL" id="GFC81596.1"/>
    </source>
</evidence>
<feature type="non-terminal residue" evidence="2">
    <location>
        <position position="1"/>
    </location>
</feature>
<comment type="caution">
    <text evidence="2">The sequence shown here is derived from an EMBL/GenBank/DDBJ whole genome shotgun (WGS) entry which is preliminary data.</text>
</comment>
<gene>
    <name evidence="2" type="ORF">Tci_853566</name>
</gene>
<evidence type="ECO:0000259" key="1">
    <source>
        <dbReference type="Pfam" id="PF00078"/>
    </source>
</evidence>
<proteinExistence type="predicted"/>
<protein>
    <submittedName>
        <fullName evidence="2">Retrovirus-related Pol polyprotein LINE-1</fullName>
    </submittedName>
</protein>
<feature type="domain" description="Reverse transcriptase" evidence="1">
    <location>
        <begin position="86"/>
        <end position="201"/>
    </location>
</feature>
<reference evidence="2" key="1">
    <citation type="journal article" date="2019" name="Sci. Rep.">
        <title>Draft genome of Tanacetum cinerariifolium, the natural source of mosquito coil.</title>
        <authorList>
            <person name="Yamashiro T."/>
            <person name="Shiraishi A."/>
            <person name="Satake H."/>
            <person name="Nakayama K."/>
        </authorList>
    </citation>
    <scope>NUCLEOTIDE SEQUENCE</scope>
</reference>
<dbReference type="SUPFAM" id="SSF56672">
    <property type="entry name" value="DNA/RNA polymerases"/>
    <property type="match status" value="1"/>
</dbReference>